<dbReference type="Pfam" id="PF00218">
    <property type="entry name" value="IGPS"/>
    <property type="match status" value="1"/>
</dbReference>
<dbReference type="RefSeq" id="WP_148698156.1">
    <property type="nucleotide sequence ID" value="NZ_CP017834.1"/>
</dbReference>
<evidence type="ECO:0000313" key="10">
    <source>
        <dbReference type="Proteomes" id="UP000184731"/>
    </source>
</evidence>
<evidence type="ECO:0000256" key="3">
    <source>
        <dbReference type="ARBA" id="ARBA00012362"/>
    </source>
</evidence>
<keyword evidence="4" id="KW-0028">Amino-acid biosynthesis</keyword>
<evidence type="ECO:0000259" key="8">
    <source>
        <dbReference type="Pfam" id="PF00218"/>
    </source>
</evidence>
<dbReference type="AlphaFoldDB" id="A0A1L4D2H7"/>
<dbReference type="UniPathway" id="UPA00035">
    <property type="reaction ID" value="UER00043"/>
</dbReference>
<gene>
    <name evidence="9" type="ORF">AXG55_10975</name>
</gene>
<dbReference type="STRING" id="1915309.AXG55_10975"/>
<protein>
    <recommendedName>
        <fullName evidence="3">indole-3-glycerol-phosphate synthase</fullName>
        <ecNumber evidence="3">4.1.1.48</ecNumber>
    </recommendedName>
</protein>
<evidence type="ECO:0000256" key="5">
    <source>
        <dbReference type="ARBA" id="ARBA00022822"/>
    </source>
</evidence>
<feature type="domain" description="Indole-3-glycerol phosphate synthase" evidence="8">
    <location>
        <begin position="111"/>
        <end position="234"/>
    </location>
</feature>
<evidence type="ECO:0000256" key="2">
    <source>
        <dbReference type="ARBA" id="ARBA00004696"/>
    </source>
</evidence>
<comment type="pathway">
    <text evidence="2">Amino-acid biosynthesis; L-tryptophan biosynthesis; L-tryptophan from chorismate: step 4/5.</text>
</comment>
<keyword evidence="7" id="KW-0456">Lyase</keyword>
<name>A0A1L4D2H7_9BACT</name>
<dbReference type="KEGG" id="saqi:AXG55_10975"/>
<dbReference type="GO" id="GO:0004425">
    <property type="term" value="F:indole-3-glycerol-phosphate synthase activity"/>
    <property type="evidence" value="ECO:0007669"/>
    <property type="project" value="UniProtKB-EC"/>
</dbReference>
<dbReference type="InterPro" id="IPR013785">
    <property type="entry name" value="Aldolase_TIM"/>
</dbReference>
<accession>A0A1L4D2H7</accession>
<dbReference type="InterPro" id="IPR011060">
    <property type="entry name" value="RibuloseP-bd_barrel"/>
</dbReference>
<evidence type="ECO:0000256" key="4">
    <source>
        <dbReference type="ARBA" id="ARBA00022605"/>
    </source>
</evidence>
<keyword evidence="6" id="KW-0057">Aromatic amino acid biosynthesis</keyword>
<evidence type="ECO:0000313" key="9">
    <source>
        <dbReference type="EMBL" id="APJ04400.1"/>
    </source>
</evidence>
<dbReference type="GO" id="GO:0000162">
    <property type="term" value="P:L-tryptophan biosynthetic process"/>
    <property type="evidence" value="ECO:0007669"/>
    <property type="project" value="UniProtKB-UniPathway"/>
</dbReference>
<evidence type="ECO:0000256" key="7">
    <source>
        <dbReference type="ARBA" id="ARBA00023239"/>
    </source>
</evidence>
<sequence length="241" mass="28624">MFFQKKNLLSFFLEQQKKLTLLNSNYFSLSDKRQLAENIFLRNKTKYNLNHKIENKKYTLIPNYIHDKDFCSLFDTEVNIIDFNNKDDIFCLFTSPLHEEWLEKISIKHEDSLVLRSGFFTQEYEIYDSIIHGFDGMFIYCYNLDKYQIQYLTEIGREFHFSIIFIIHNKKELQTVLDTDAPYIAISGYNPHNFSHDSSIFFQLANLLPKTTNLMAWAGLLENSKKTLLNNIGFKVIFEAR</sequence>
<evidence type="ECO:0000256" key="6">
    <source>
        <dbReference type="ARBA" id="ARBA00023141"/>
    </source>
</evidence>
<dbReference type="EMBL" id="CP017834">
    <property type="protein sequence ID" value="APJ04400.1"/>
    <property type="molecule type" value="Genomic_DNA"/>
</dbReference>
<dbReference type="EC" id="4.1.1.48" evidence="3"/>
<dbReference type="InterPro" id="IPR013798">
    <property type="entry name" value="Indole-3-glycerol_P_synth_dom"/>
</dbReference>
<evidence type="ECO:0000256" key="1">
    <source>
        <dbReference type="ARBA" id="ARBA00001633"/>
    </source>
</evidence>
<dbReference type="Proteomes" id="UP000184731">
    <property type="component" value="Chromosome"/>
</dbReference>
<organism evidence="9 10">
    <name type="scientific">Silvanigrella aquatica</name>
    <dbReference type="NCBI Taxonomy" id="1915309"/>
    <lineage>
        <taxon>Bacteria</taxon>
        <taxon>Pseudomonadati</taxon>
        <taxon>Bdellovibrionota</taxon>
        <taxon>Oligoflexia</taxon>
        <taxon>Silvanigrellales</taxon>
        <taxon>Silvanigrellaceae</taxon>
        <taxon>Silvanigrella</taxon>
    </lineage>
</organism>
<dbReference type="OrthoDB" id="5293598at2"/>
<keyword evidence="10" id="KW-1185">Reference proteome</keyword>
<reference evidence="9 10" key="1">
    <citation type="submission" date="2016-10" db="EMBL/GenBank/DDBJ databases">
        <title>Silvanigrella aquatica sp. nov., isolated from a freshwater lake located in the Black Forest, Germany, description of Silvanigrellaceae fam. nov., Silvanigrellales ord. nov., reclassification of the order Bdellovibrionales in the class Oligoflexia, reclassification of the families Bacteriovoracaceae and Halobacteriovoraceae in the new order Bacteriovoracales ord. nov., and reclassification of the family Pseudobacteriovoracaceae in the order Oligoflexiales.</title>
        <authorList>
            <person name="Hahn M.W."/>
            <person name="Schmidt J."/>
            <person name="Koll U."/>
            <person name="Rohde M."/>
            <person name="Verbag S."/>
            <person name="Pitt A."/>
            <person name="Nakai R."/>
            <person name="Naganuma T."/>
            <person name="Lang E."/>
        </authorList>
    </citation>
    <scope>NUCLEOTIDE SEQUENCE [LARGE SCALE GENOMIC DNA]</scope>
    <source>
        <strain evidence="9 10">MWH-Nonnen-W8red</strain>
    </source>
</reference>
<dbReference type="SUPFAM" id="SSF51366">
    <property type="entry name" value="Ribulose-phoshate binding barrel"/>
    <property type="match status" value="1"/>
</dbReference>
<comment type="catalytic activity">
    <reaction evidence="1">
        <text>1-(2-carboxyphenylamino)-1-deoxy-D-ribulose 5-phosphate + H(+) = (1S,2R)-1-C-(indol-3-yl)glycerol 3-phosphate + CO2 + H2O</text>
        <dbReference type="Rhea" id="RHEA:23476"/>
        <dbReference type="ChEBI" id="CHEBI:15377"/>
        <dbReference type="ChEBI" id="CHEBI:15378"/>
        <dbReference type="ChEBI" id="CHEBI:16526"/>
        <dbReference type="ChEBI" id="CHEBI:58613"/>
        <dbReference type="ChEBI" id="CHEBI:58866"/>
        <dbReference type="EC" id="4.1.1.48"/>
    </reaction>
</comment>
<dbReference type="Gene3D" id="3.20.20.70">
    <property type="entry name" value="Aldolase class I"/>
    <property type="match status" value="1"/>
</dbReference>
<keyword evidence="5" id="KW-0822">Tryptophan biosynthesis</keyword>
<proteinExistence type="predicted"/>